<proteinExistence type="predicted"/>
<accession>A0A0K9PB38</accession>
<dbReference type="GO" id="GO:0015630">
    <property type="term" value="C:microtubule cytoskeleton"/>
    <property type="evidence" value="ECO:0000318"/>
    <property type="project" value="GO_Central"/>
</dbReference>
<keyword evidence="4" id="KW-1185">Reference proteome</keyword>
<dbReference type="PANTHER" id="PTHR46652:SF7">
    <property type="entry name" value="LEUCINE-RICH REPEAT AND IQ DOMAIN-CONTAINING PROTEIN 1"/>
    <property type="match status" value="1"/>
</dbReference>
<dbReference type="InterPro" id="IPR050836">
    <property type="entry name" value="SDS22/Internalin_LRR"/>
</dbReference>
<dbReference type="SUPFAM" id="SSF52058">
    <property type="entry name" value="L domain-like"/>
    <property type="match status" value="1"/>
</dbReference>
<dbReference type="InterPro" id="IPR032675">
    <property type="entry name" value="LRR_dom_sf"/>
</dbReference>
<dbReference type="Pfam" id="PF00560">
    <property type="entry name" value="LRR_1"/>
    <property type="match status" value="1"/>
</dbReference>
<keyword evidence="1" id="KW-0433">Leucine-rich repeat</keyword>
<dbReference type="InterPro" id="IPR001611">
    <property type="entry name" value="Leu-rich_rpt"/>
</dbReference>
<reference evidence="4" key="1">
    <citation type="journal article" date="2016" name="Nature">
        <title>The genome of the seagrass Zostera marina reveals angiosperm adaptation to the sea.</title>
        <authorList>
            <person name="Olsen J.L."/>
            <person name="Rouze P."/>
            <person name="Verhelst B."/>
            <person name="Lin Y.-C."/>
            <person name="Bayer T."/>
            <person name="Collen J."/>
            <person name="Dattolo E."/>
            <person name="De Paoli E."/>
            <person name="Dittami S."/>
            <person name="Maumus F."/>
            <person name="Michel G."/>
            <person name="Kersting A."/>
            <person name="Lauritano C."/>
            <person name="Lohaus R."/>
            <person name="Toepel M."/>
            <person name="Tonon T."/>
            <person name="Vanneste K."/>
            <person name="Amirebrahimi M."/>
            <person name="Brakel J."/>
            <person name="Bostroem C."/>
            <person name="Chovatia M."/>
            <person name="Grimwood J."/>
            <person name="Jenkins J.W."/>
            <person name="Jueterbock A."/>
            <person name="Mraz A."/>
            <person name="Stam W.T."/>
            <person name="Tice H."/>
            <person name="Bornberg-Bauer E."/>
            <person name="Green P.J."/>
            <person name="Pearson G.A."/>
            <person name="Procaccini G."/>
            <person name="Duarte C.M."/>
            <person name="Schmutz J."/>
            <person name="Reusch T.B.H."/>
            <person name="Van de Peer Y."/>
        </authorList>
    </citation>
    <scope>NUCLEOTIDE SEQUENCE [LARGE SCALE GENOMIC DNA]</scope>
    <source>
        <strain evidence="4">cv. Finnish</strain>
    </source>
</reference>
<dbReference type="Proteomes" id="UP000036987">
    <property type="component" value="Unassembled WGS sequence"/>
</dbReference>
<dbReference type="EMBL" id="LFYR01000981">
    <property type="protein sequence ID" value="KMZ66308.1"/>
    <property type="molecule type" value="Genomic_DNA"/>
</dbReference>
<evidence type="ECO:0000256" key="1">
    <source>
        <dbReference type="ARBA" id="ARBA00022614"/>
    </source>
</evidence>
<evidence type="ECO:0000313" key="4">
    <source>
        <dbReference type="Proteomes" id="UP000036987"/>
    </source>
</evidence>
<sequence length="456" mass="50912">MAPLTSEQIRKENEDQDSSSITSLKLTLRALSDVSCLKEFSNLEKLDLSCNNLSSLQGLGFCFNLKWLSVAQNKLESLQGIEGLFKLTVLNAGQNMIKSMNHVTSLTNLRAVILNGNKISSICKVDNMTYLNTLVLSKNPIYNIGKSLENAKAITKISLSNCKIQDIGESLVSCIELKEARFANNEITTLPNQLSQNTRLLLLDLGKNAISKVSDLKVLSSLHNLRNLNLQGNHICEIYEKDMLTKKMRHLVPNLQIFNAKPMEKSYGIKRSKEEYISSTEKDINNAYAKDVVNNETEIKTKRKKSRVSNTEDGKENIFDEMLAKAPKRKKQSEADNKISSSINIVKSPFDAVDIEARKEGMKKKTKKYERNNTKEFDDGKSSFADIILSDNISELESTMAKQSMAFHKDNLQSGLVMNLGKKKKKKSQVTATGNVSVPIQATMQFGIGGPSAWDE</sequence>
<keyword evidence="2" id="KW-0677">Repeat</keyword>
<dbReference type="PROSITE" id="PS51450">
    <property type="entry name" value="LRR"/>
    <property type="match status" value="4"/>
</dbReference>
<dbReference type="OMA" id="YSSDIHM"/>
<name>A0A0K9PB38_ZOSMR</name>
<evidence type="ECO:0000313" key="3">
    <source>
        <dbReference type="EMBL" id="KMZ66308.1"/>
    </source>
</evidence>
<comment type="caution">
    <text evidence="3">The sequence shown here is derived from an EMBL/GenBank/DDBJ whole genome shotgun (WGS) entry which is preliminary data.</text>
</comment>
<protein>
    <submittedName>
        <fullName evidence="3">Internalin A</fullName>
    </submittedName>
</protein>
<dbReference type="STRING" id="29655.A0A0K9PB38"/>
<dbReference type="OrthoDB" id="1517790at2759"/>
<dbReference type="SMART" id="SM00365">
    <property type="entry name" value="LRR_SD22"/>
    <property type="match status" value="5"/>
</dbReference>
<organism evidence="3 4">
    <name type="scientific">Zostera marina</name>
    <name type="common">Eelgrass</name>
    <dbReference type="NCBI Taxonomy" id="29655"/>
    <lineage>
        <taxon>Eukaryota</taxon>
        <taxon>Viridiplantae</taxon>
        <taxon>Streptophyta</taxon>
        <taxon>Embryophyta</taxon>
        <taxon>Tracheophyta</taxon>
        <taxon>Spermatophyta</taxon>
        <taxon>Magnoliopsida</taxon>
        <taxon>Liliopsida</taxon>
        <taxon>Zosteraceae</taxon>
        <taxon>Zostera</taxon>
    </lineage>
</organism>
<evidence type="ECO:0000256" key="2">
    <source>
        <dbReference type="ARBA" id="ARBA00022737"/>
    </source>
</evidence>
<dbReference type="PANTHER" id="PTHR46652">
    <property type="entry name" value="LEUCINE-RICH REPEAT AND IQ DOMAIN-CONTAINING PROTEIN 1-RELATED"/>
    <property type="match status" value="1"/>
</dbReference>
<gene>
    <name evidence="3" type="ORF">ZOSMA_2G03240</name>
</gene>
<dbReference type="Gene3D" id="3.80.10.10">
    <property type="entry name" value="Ribonuclease Inhibitor"/>
    <property type="match status" value="2"/>
</dbReference>
<dbReference type="AlphaFoldDB" id="A0A0K9PB38"/>